<dbReference type="Pfam" id="PF10031">
    <property type="entry name" value="DUF2273"/>
    <property type="match status" value="1"/>
</dbReference>
<keyword evidence="3" id="KW-1185">Reference proteome</keyword>
<accession>A0A1R4FXB7</accession>
<dbReference type="InterPro" id="IPR018730">
    <property type="entry name" value="DUF2273"/>
</dbReference>
<evidence type="ECO:0000313" key="3">
    <source>
        <dbReference type="Proteomes" id="UP000195913"/>
    </source>
</evidence>
<keyword evidence="1" id="KW-0812">Transmembrane</keyword>
<evidence type="ECO:0008006" key="4">
    <source>
        <dbReference type="Google" id="ProtNLM"/>
    </source>
</evidence>
<feature type="transmembrane region" description="Helical" evidence="1">
    <location>
        <begin position="12"/>
        <end position="39"/>
    </location>
</feature>
<protein>
    <recommendedName>
        <fullName evidence="4">Small integral membrane protein</fullName>
    </recommendedName>
</protein>
<reference evidence="2 3" key="1">
    <citation type="submission" date="2017-02" db="EMBL/GenBank/DDBJ databases">
        <authorList>
            <person name="Peterson S.W."/>
        </authorList>
    </citation>
    <scope>NUCLEOTIDE SEQUENCE [LARGE SCALE GENOMIC DNA]</scope>
    <source>
        <strain evidence="2 3">B Ar 00.02</strain>
    </source>
</reference>
<organism evidence="2 3">
    <name type="scientific">Arthrobacter rhombi</name>
    <dbReference type="NCBI Taxonomy" id="71253"/>
    <lineage>
        <taxon>Bacteria</taxon>
        <taxon>Bacillati</taxon>
        <taxon>Actinomycetota</taxon>
        <taxon>Actinomycetes</taxon>
        <taxon>Micrococcales</taxon>
        <taxon>Micrococcaceae</taxon>
        <taxon>Arthrobacter</taxon>
    </lineage>
</organism>
<dbReference type="AlphaFoldDB" id="A0A1R4FXB7"/>
<name>A0A1R4FXB7_9MICC</name>
<dbReference type="Proteomes" id="UP000195913">
    <property type="component" value="Unassembled WGS sequence"/>
</dbReference>
<gene>
    <name evidence="2" type="ORF">FM101_06295</name>
</gene>
<dbReference type="EMBL" id="FUHW01000024">
    <property type="protein sequence ID" value="SJM60483.1"/>
    <property type="molecule type" value="Genomic_DNA"/>
</dbReference>
<evidence type="ECO:0000256" key="1">
    <source>
        <dbReference type="SAM" id="Phobius"/>
    </source>
</evidence>
<proteinExistence type="predicted"/>
<dbReference type="RefSeq" id="WP_086997056.1">
    <property type="nucleotide sequence ID" value="NZ_FUHW01000024.1"/>
</dbReference>
<keyword evidence="1" id="KW-1133">Transmembrane helix</keyword>
<evidence type="ECO:0000313" key="2">
    <source>
        <dbReference type="EMBL" id="SJM60483.1"/>
    </source>
</evidence>
<sequence length="60" mass="6505">MTSTRFCTIIGLVLGTIWVIAGFWAMLLVAVVAAVAFGVGRVLDGRVDLQDWAGRIQGRR</sequence>
<keyword evidence="1" id="KW-0472">Membrane</keyword>